<dbReference type="InterPro" id="IPR007372">
    <property type="entry name" value="Lipid/polyisoprenoid-bd_YceI"/>
</dbReference>
<evidence type="ECO:0000313" key="2">
    <source>
        <dbReference type="EMBL" id="AEE48547.1"/>
    </source>
</evidence>
<dbReference type="EMBL" id="CP002691">
    <property type="protein sequence ID" value="AEE48547.1"/>
    <property type="molecule type" value="Genomic_DNA"/>
</dbReference>
<dbReference type="Gene3D" id="2.40.128.110">
    <property type="entry name" value="Lipid/polyisoprenoid-binding, YceI-like"/>
    <property type="match status" value="1"/>
</dbReference>
<dbReference type="PANTHER" id="PTHR34406">
    <property type="entry name" value="PROTEIN YCEI"/>
    <property type="match status" value="1"/>
</dbReference>
<dbReference type="KEGG" id="hhy:Halhy_0638"/>
<dbReference type="SMART" id="SM00867">
    <property type="entry name" value="YceI"/>
    <property type="match status" value="1"/>
</dbReference>
<dbReference type="Pfam" id="PF04264">
    <property type="entry name" value="YceI"/>
    <property type="match status" value="1"/>
</dbReference>
<reference key="2">
    <citation type="submission" date="2011-04" db="EMBL/GenBank/DDBJ databases">
        <title>Complete sequence of chromosome of Haliscomenobacter hydrossis DSM 1100.</title>
        <authorList>
            <consortium name="US DOE Joint Genome Institute (JGI-PGF)"/>
            <person name="Lucas S."/>
            <person name="Han J."/>
            <person name="Lapidus A."/>
            <person name="Bruce D."/>
            <person name="Goodwin L."/>
            <person name="Pitluck S."/>
            <person name="Peters L."/>
            <person name="Kyrpides N."/>
            <person name="Mavromatis K."/>
            <person name="Ivanova N."/>
            <person name="Ovchinnikova G."/>
            <person name="Pagani I."/>
            <person name="Daligault H."/>
            <person name="Detter J.C."/>
            <person name="Han C."/>
            <person name="Land M."/>
            <person name="Hauser L."/>
            <person name="Markowitz V."/>
            <person name="Cheng J.-F."/>
            <person name="Hugenholtz P."/>
            <person name="Woyke T."/>
            <person name="Wu D."/>
            <person name="Verbarg S."/>
            <person name="Frueling A."/>
            <person name="Brambilla E."/>
            <person name="Klenk H.-P."/>
            <person name="Eisen J.A."/>
        </authorList>
    </citation>
    <scope>NUCLEOTIDE SEQUENCE</scope>
    <source>
        <strain>DSM 1100</strain>
    </source>
</reference>
<reference evidence="2 3" key="1">
    <citation type="journal article" date="2011" name="Stand. Genomic Sci.">
        <title>Complete genome sequence of Haliscomenobacter hydrossis type strain (O).</title>
        <authorList>
            <consortium name="US DOE Joint Genome Institute (JGI-PGF)"/>
            <person name="Daligault H."/>
            <person name="Lapidus A."/>
            <person name="Zeytun A."/>
            <person name="Nolan M."/>
            <person name="Lucas S."/>
            <person name="Del Rio T.G."/>
            <person name="Tice H."/>
            <person name="Cheng J.F."/>
            <person name="Tapia R."/>
            <person name="Han C."/>
            <person name="Goodwin L."/>
            <person name="Pitluck S."/>
            <person name="Liolios K."/>
            <person name="Pagani I."/>
            <person name="Ivanova N."/>
            <person name="Huntemann M."/>
            <person name="Mavromatis K."/>
            <person name="Mikhailova N."/>
            <person name="Pati A."/>
            <person name="Chen A."/>
            <person name="Palaniappan K."/>
            <person name="Land M."/>
            <person name="Hauser L."/>
            <person name="Brambilla E.M."/>
            <person name="Rohde M."/>
            <person name="Verbarg S."/>
            <person name="Goker M."/>
            <person name="Bristow J."/>
            <person name="Eisen J.A."/>
            <person name="Markowitz V."/>
            <person name="Hugenholtz P."/>
            <person name="Kyrpides N.C."/>
            <person name="Klenk H.P."/>
            <person name="Woyke T."/>
        </authorList>
    </citation>
    <scope>NUCLEOTIDE SEQUENCE [LARGE SCALE GENOMIC DNA]</scope>
    <source>
        <strain evidence="3">ATCC 27775 / DSM 1100 / LMG 10767 / O</strain>
    </source>
</reference>
<dbReference type="AlphaFoldDB" id="F4L1K3"/>
<dbReference type="HOGENOM" id="CLU_071003_3_0_10"/>
<accession>F4L1K3</accession>
<dbReference type="OrthoDB" id="9811006at2"/>
<gene>
    <name evidence="2" type="ordered locus">Halhy_0638</name>
</gene>
<sequence length="175" mass="19175">MATWTIDPSHSEITFKVRHLMISTVKGNFGTFDATLEGDESNDFADAKVTFSADVTSISTGNEQRDGHLKSPDFFAAEEYPKLSFVSTGLEKAGDKKYKLHGDLTIRATTKPVTLDVEYTGSMVDFYGNTKAGFDIKGSINRLEYGLSWNAVTEAGGIVVSEDVKLELDVQMSKN</sequence>
<feature type="domain" description="Lipid/polyisoprenoid-binding YceI-like" evidence="1">
    <location>
        <begin position="3"/>
        <end position="173"/>
    </location>
</feature>
<dbReference type="InterPro" id="IPR036761">
    <property type="entry name" value="TTHA0802/YceI-like_sf"/>
</dbReference>
<dbReference type="PANTHER" id="PTHR34406:SF1">
    <property type="entry name" value="PROTEIN YCEI"/>
    <property type="match status" value="1"/>
</dbReference>
<dbReference type="SUPFAM" id="SSF101874">
    <property type="entry name" value="YceI-like"/>
    <property type="match status" value="1"/>
</dbReference>
<dbReference type="Proteomes" id="UP000008461">
    <property type="component" value="Chromosome"/>
</dbReference>
<protein>
    <submittedName>
        <fullName evidence="2">YceI family protein</fullName>
    </submittedName>
</protein>
<name>F4L1K3_HALH1</name>
<evidence type="ECO:0000313" key="3">
    <source>
        <dbReference type="Proteomes" id="UP000008461"/>
    </source>
</evidence>
<dbReference type="STRING" id="760192.Halhy_0638"/>
<keyword evidence="3" id="KW-1185">Reference proteome</keyword>
<dbReference type="RefSeq" id="WP_013763111.1">
    <property type="nucleotide sequence ID" value="NC_015510.1"/>
</dbReference>
<evidence type="ECO:0000259" key="1">
    <source>
        <dbReference type="SMART" id="SM00867"/>
    </source>
</evidence>
<proteinExistence type="predicted"/>
<organism evidence="2 3">
    <name type="scientific">Haliscomenobacter hydrossis (strain ATCC 27775 / DSM 1100 / LMG 10767 / O)</name>
    <dbReference type="NCBI Taxonomy" id="760192"/>
    <lineage>
        <taxon>Bacteria</taxon>
        <taxon>Pseudomonadati</taxon>
        <taxon>Bacteroidota</taxon>
        <taxon>Saprospiria</taxon>
        <taxon>Saprospirales</taxon>
        <taxon>Haliscomenobacteraceae</taxon>
        <taxon>Haliscomenobacter</taxon>
    </lineage>
</organism>
<dbReference type="eggNOG" id="COG2353">
    <property type="taxonomic scope" value="Bacteria"/>
</dbReference>